<evidence type="ECO:0000256" key="5">
    <source>
        <dbReference type="ARBA" id="ARBA00022989"/>
    </source>
</evidence>
<dbReference type="GO" id="GO:0005886">
    <property type="term" value="C:plasma membrane"/>
    <property type="evidence" value="ECO:0007669"/>
    <property type="project" value="UniProtKB-SubCell"/>
</dbReference>
<feature type="transmembrane region" description="Helical" evidence="7">
    <location>
        <begin position="82"/>
        <end position="100"/>
    </location>
</feature>
<keyword evidence="2" id="KW-0813">Transport</keyword>
<dbReference type="PANTHER" id="PTHR43744:SF9">
    <property type="entry name" value="POLYGALACTURONAN_RHAMNOGALACTURONAN TRANSPORT SYSTEM PERMEASE PROTEIN YTCP"/>
    <property type="match status" value="1"/>
</dbReference>
<evidence type="ECO:0000313" key="9">
    <source>
        <dbReference type="Proteomes" id="UP000245202"/>
    </source>
</evidence>
<gene>
    <name evidence="8" type="ORF">PAT3040_04196</name>
</gene>
<dbReference type="Proteomes" id="UP000245202">
    <property type="component" value="Unassembled WGS sequence"/>
</dbReference>
<dbReference type="PANTHER" id="PTHR43744">
    <property type="entry name" value="ABC TRANSPORTER PERMEASE PROTEIN MG189-RELATED-RELATED"/>
    <property type="match status" value="1"/>
</dbReference>
<keyword evidence="3" id="KW-1003">Cell membrane</keyword>
<comment type="caution">
    <text evidence="8">The sequence shown here is derived from an EMBL/GenBank/DDBJ whole genome shotgun (WGS) entry which is preliminary data.</text>
</comment>
<organism evidence="8 9">
    <name type="scientific">Paenibacillus agaridevorans</name>
    <dbReference type="NCBI Taxonomy" id="171404"/>
    <lineage>
        <taxon>Bacteria</taxon>
        <taxon>Bacillati</taxon>
        <taxon>Bacillota</taxon>
        <taxon>Bacilli</taxon>
        <taxon>Bacillales</taxon>
        <taxon>Paenibacillaceae</taxon>
        <taxon>Paenibacillus</taxon>
    </lineage>
</organism>
<evidence type="ECO:0000313" key="8">
    <source>
        <dbReference type="EMBL" id="GBG09544.1"/>
    </source>
</evidence>
<reference evidence="8 9" key="1">
    <citation type="submission" date="2017-08" db="EMBL/GenBank/DDBJ databases">
        <title>Substantial Increase in Enzyme Production by Combined Drug-Resistance Mutations in Paenibacillus agaridevorans.</title>
        <authorList>
            <person name="Tanaka Y."/>
            <person name="Funane K."/>
            <person name="Hosaka T."/>
            <person name="Shiwa Y."/>
            <person name="Fujita N."/>
            <person name="Miyazaki T."/>
            <person name="Yoshikawa H."/>
            <person name="Murakami K."/>
            <person name="Kasahara K."/>
            <person name="Inaoka T."/>
            <person name="Hiraga Y."/>
            <person name="Ochi K."/>
        </authorList>
    </citation>
    <scope>NUCLEOTIDE SEQUENCE [LARGE SCALE GENOMIC DNA]</scope>
    <source>
        <strain evidence="8 9">T-3040</strain>
    </source>
</reference>
<dbReference type="SUPFAM" id="SSF161098">
    <property type="entry name" value="MetI-like"/>
    <property type="match status" value="1"/>
</dbReference>
<comment type="subcellular location">
    <subcellularLocation>
        <location evidence="1">Cell membrane</location>
        <topology evidence="1">Multi-pass membrane protein</topology>
    </subcellularLocation>
</comment>
<protein>
    <submittedName>
        <fullName evidence="8">Putative ABC transporter permease</fullName>
    </submittedName>
</protein>
<keyword evidence="9" id="KW-1185">Reference proteome</keyword>
<evidence type="ECO:0000256" key="2">
    <source>
        <dbReference type="ARBA" id="ARBA00022448"/>
    </source>
</evidence>
<feature type="transmembrane region" description="Helical" evidence="7">
    <location>
        <begin position="12"/>
        <end position="32"/>
    </location>
</feature>
<evidence type="ECO:0000256" key="7">
    <source>
        <dbReference type="SAM" id="Phobius"/>
    </source>
</evidence>
<evidence type="ECO:0000256" key="4">
    <source>
        <dbReference type="ARBA" id="ARBA00022692"/>
    </source>
</evidence>
<evidence type="ECO:0000256" key="6">
    <source>
        <dbReference type="ARBA" id="ARBA00023136"/>
    </source>
</evidence>
<keyword evidence="4 7" id="KW-0812">Transmembrane</keyword>
<evidence type="ECO:0000256" key="3">
    <source>
        <dbReference type="ARBA" id="ARBA00022475"/>
    </source>
</evidence>
<dbReference type="EMBL" id="BDQX01000240">
    <property type="protein sequence ID" value="GBG09544.1"/>
    <property type="molecule type" value="Genomic_DNA"/>
</dbReference>
<feature type="non-terminal residue" evidence="8">
    <location>
        <position position="126"/>
    </location>
</feature>
<proteinExistence type="predicted"/>
<accession>A0A2R5F1F3</accession>
<evidence type="ECO:0000256" key="1">
    <source>
        <dbReference type="ARBA" id="ARBA00004651"/>
    </source>
</evidence>
<dbReference type="Gene3D" id="1.10.3720.10">
    <property type="entry name" value="MetI-like"/>
    <property type="match status" value="1"/>
</dbReference>
<dbReference type="InterPro" id="IPR035906">
    <property type="entry name" value="MetI-like_sf"/>
</dbReference>
<keyword evidence="5 7" id="KW-1133">Transmembrane helix</keyword>
<sequence length="126" mass="14093">MIHRKTLGRTVFSVINILLLSIMSLLCIVPFVHLISVSLSSNIAASAGEVKLWPVNFTVEAYKFLGQKVEFIRSLGISIQRVAIGTVINMVLVFITAYPLSKSNAQFGWRTKYVWYFVITMFFGGG</sequence>
<keyword evidence="6 7" id="KW-0472">Membrane</keyword>
<dbReference type="AlphaFoldDB" id="A0A2R5F1F3"/>
<name>A0A2R5F1F3_9BACL</name>